<protein>
    <recommendedName>
        <fullName evidence="1">peptide-methionine (R)-S-oxide reductase</fullName>
        <ecNumber evidence="1">1.8.4.12</ecNumber>
    </recommendedName>
</protein>
<keyword evidence="2" id="KW-0560">Oxidoreductase</keyword>
<sequence length="143" mass="16252">MSDQKHNLKMFLTDLQYYVTQENGTERPFSSEYNDLFEDGIYVDIVSGEALYSSKDKFDAGCGWPSFSQSLTNLINIQDHSHGMIRTEIRSPIANSHLGHVFPDGPRESGGLRHCVNGNALKFIPVEQMDDLGYGQWLFLFQK</sequence>
<dbReference type="SUPFAM" id="SSF51316">
    <property type="entry name" value="Mss4-like"/>
    <property type="match status" value="1"/>
</dbReference>
<reference evidence="6" key="1">
    <citation type="journal article" date="2019" name="Int. J. Syst. Evol. Microbiol.">
        <title>The Global Catalogue of Microorganisms (GCM) 10K type strain sequencing project: providing services to taxonomists for standard genome sequencing and annotation.</title>
        <authorList>
            <consortium name="The Broad Institute Genomics Platform"/>
            <consortium name="The Broad Institute Genome Sequencing Center for Infectious Disease"/>
            <person name="Wu L."/>
            <person name="Ma J."/>
        </authorList>
    </citation>
    <scope>NUCLEOTIDE SEQUENCE [LARGE SCALE GENOMIC DNA]</scope>
    <source>
        <strain evidence="6">JCM 18424</strain>
    </source>
</reference>
<organism evidence="5 6">
    <name type="scientific">Wohlfahrtiimonas larvae</name>
    <dbReference type="NCBI Taxonomy" id="1157986"/>
    <lineage>
        <taxon>Bacteria</taxon>
        <taxon>Pseudomonadati</taxon>
        <taxon>Pseudomonadota</taxon>
        <taxon>Gammaproteobacteria</taxon>
        <taxon>Cardiobacteriales</taxon>
        <taxon>Ignatzschineriaceae</taxon>
        <taxon>Wohlfahrtiimonas</taxon>
    </lineage>
</organism>
<dbReference type="InterPro" id="IPR011057">
    <property type="entry name" value="Mss4-like_sf"/>
</dbReference>
<evidence type="ECO:0000256" key="1">
    <source>
        <dbReference type="ARBA" id="ARBA00012499"/>
    </source>
</evidence>
<dbReference type="InterPro" id="IPR002579">
    <property type="entry name" value="Met_Sox_Rdtase_MsrB_dom"/>
</dbReference>
<proteinExistence type="predicted"/>
<dbReference type="Proteomes" id="UP001500631">
    <property type="component" value="Unassembled WGS sequence"/>
</dbReference>
<dbReference type="PANTHER" id="PTHR10173:SF59">
    <property type="entry name" value="PEPTIDE METHIONINE SULFOXIDE REDUCTASE MSRA_MSRB"/>
    <property type="match status" value="1"/>
</dbReference>
<dbReference type="EC" id="1.8.4.12" evidence="1"/>
<comment type="catalytic activity">
    <reaction evidence="3">
        <text>L-methionyl-[protein] + [thioredoxin]-disulfide + H2O = L-methionyl-(R)-S-oxide-[protein] + [thioredoxin]-dithiol</text>
        <dbReference type="Rhea" id="RHEA:24164"/>
        <dbReference type="Rhea" id="RHEA-COMP:10698"/>
        <dbReference type="Rhea" id="RHEA-COMP:10700"/>
        <dbReference type="Rhea" id="RHEA-COMP:12313"/>
        <dbReference type="Rhea" id="RHEA-COMP:12314"/>
        <dbReference type="ChEBI" id="CHEBI:15377"/>
        <dbReference type="ChEBI" id="CHEBI:16044"/>
        <dbReference type="ChEBI" id="CHEBI:29950"/>
        <dbReference type="ChEBI" id="CHEBI:45764"/>
        <dbReference type="ChEBI" id="CHEBI:50058"/>
        <dbReference type="EC" id="1.8.4.12"/>
    </reaction>
</comment>
<dbReference type="PROSITE" id="PS51790">
    <property type="entry name" value="MSRB"/>
    <property type="match status" value="1"/>
</dbReference>
<dbReference type="RefSeq" id="WP_077924820.1">
    <property type="nucleotide sequence ID" value="NZ_BAABKE010000002.1"/>
</dbReference>
<gene>
    <name evidence="5" type="primary">msrB</name>
    <name evidence="5" type="ORF">GCM10023338_07130</name>
</gene>
<dbReference type="PANTHER" id="PTHR10173">
    <property type="entry name" value="METHIONINE SULFOXIDE REDUCTASE"/>
    <property type="match status" value="1"/>
</dbReference>
<comment type="caution">
    <text evidence="5">The sequence shown here is derived from an EMBL/GenBank/DDBJ whole genome shotgun (WGS) entry which is preliminary data.</text>
</comment>
<dbReference type="Pfam" id="PF01641">
    <property type="entry name" value="SelR"/>
    <property type="match status" value="1"/>
</dbReference>
<keyword evidence="6" id="KW-1185">Reference proteome</keyword>
<evidence type="ECO:0000313" key="6">
    <source>
        <dbReference type="Proteomes" id="UP001500631"/>
    </source>
</evidence>
<feature type="domain" description="MsrB" evidence="4">
    <location>
        <begin position="5"/>
        <end position="126"/>
    </location>
</feature>
<evidence type="ECO:0000256" key="2">
    <source>
        <dbReference type="ARBA" id="ARBA00023002"/>
    </source>
</evidence>
<dbReference type="NCBIfam" id="TIGR00357">
    <property type="entry name" value="peptide-methionine (R)-S-oxide reductase MsrB"/>
    <property type="match status" value="1"/>
</dbReference>
<evidence type="ECO:0000313" key="5">
    <source>
        <dbReference type="EMBL" id="GAA5096573.1"/>
    </source>
</evidence>
<dbReference type="EMBL" id="BAABKE010000002">
    <property type="protein sequence ID" value="GAA5096573.1"/>
    <property type="molecule type" value="Genomic_DNA"/>
</dbReference>
<dbReference type="Gene3D" id="2.170.150.20">
    <property type="entry name" value="Peptide methionine sulfoxide reductase"/>
    <property type="match status" value="1"/>
</dbReference>
<evidence type="ECO:0000256" key="3">
    <source>
        <dbReference type="ARBA" id="ARBA00048488"/>
    </source>
</evidence>
<accession>A0ABP9MKU1</accession>
<name>A0ABP9MKU1_9GAMM</name>
<dbReference type="InterPro" id="IPR028427">
    <property type="entry name" value="Met_Sox_Rdtase_MsrB"/>
</dbReference>
<evidence type="ECO:0000259" key="4">
    <source>
        <dbReference type="PROSITE" id="PS51790"/>
    </source>
</evidence>